<dbReference type="PANTHER" id="PTHR14523">
    <property type="entry name" value="UNCHARACTERIZED PROTEIN C17ORF53 HOMOLOG"/>
    <property type="match status" value="1"/>
</dbReference>
<evidence type="ECO:0000313" key="3">
    <source>
        <dbReference type="EMBL" id="KAG0264751.1"/>
    </source>
</evidence>
<name>A0A9P6U9B5_9FUNG</name>
<feature type="region of interest" description="Disordered" evidence="1">
    <location>
        <begin position="118"/>
        <end position="178"/>
    </location>
</feature>
<feature type="compositionally biased region" description="Low complexity" evidence="1">
    <location>
        <begin position="325"/>
        <end position="342"/>
    </location>
</feature>
<keyword evidence="4" id="KW-1185">Reference proteome</keyword>
<feature type="domain" description="Homologous recombination OB-fold protein OB-fold" evidence="2">
    <location>
        <begin position="457"/>
        <end position="515"/>
    </location>
</feature>
<feature type="compositionally biased region" description="Low complexity" evidence="1">
    <location>
        <begin position="631"/>
        <end position="641"/>
    </location>
</feature>
<dbReference type="InterPro" id="IPR028045">
    <property type="entry name" value="HROB"/>
</dbReference>
<accession>A0A9P6U9B5</accession>
<feature type="compositionally biased region" description="Polar residues" evidence="1">
    <location>
        <begin position="549"/>
        <end position="579"/>
    </location>
</feature>
<feature type="compositionally biased region" description="Basic and acidic residues" evidence="1">
    <location>
        <begin position="534"/>
        <end position="545"/>
    </location>
</feature>
<dbReference type="GO" id="GO:0000725">
    <property type="term" value="P:recombinational repair"/>
    <property type="evidence" value="ECO:0007669"/>
    <property type="project" value="InterPro"/>
</dbReference>
<feature type="compositionally biased region" description="Basic and acidic residues" evidence="1">
    <location>
        <begin position="598"/>
        <end position="612"/>
    </location>
</feature>
<reference evidence="3" key="1">
    <citation type="journal article" date="2020" name="Fungal Divers.">
        <title>Resolving the Mortierellaceae phylogeny through synthesis of multi-gene phylogenetics and phylogenomics.</title>
        <authorList>
            <person name="Vandepol N."/>
            <person name="Liber J."/>
            <person name="Desiro A."/>
            <person name="Na H."/>
            <person name="Kennedy M."/>
            <person name="Barry K."/>
            <person name="Grigoriev I.V."/>
            <person name="Miller A.N."/>
            <person name="O'Donnell K."/>
            <person name="Stajich J.E."/>
            <person name="Bonito G."/>
        </authorList>
    </citation>
    <scope>NUCLEOTIDE SEQUENCE</scope>
    <source>
        <strain evidence="3">KOD948</strain>
    </source>
</reference>
<dbReference type="PANTHER" id="PTHR14523:SF1">
    <property type="entry name" value="HOMOLOGOUS RECOMBINATION OB-FOLD PROTEIN"/>
    <property type="match status" value="1"/>
</dbReference>
<sequence length="862" mass="92251">MFEKLAPKLNGSSIVSKQNASDSHPAINNGSSSTRRVAAYSKEKVQSVAGSSVKENAGIQAPLESGLGSNVHGPGPIISRQANPFANPFAKGFSALRNNSLSTHQSAINNTTTAAFTTSTLPPQAKNHSSSSVTKPLTENGAQVQEKSNQITSMAPNRQSASDQGTISQSTSDGNISLGADDFLLGDDMTLMELMGDLDGGKVRSDDLPLSWTPTPPKNSKSGFAPLKPSSEENRLQQKMYASGIVSDKSKGKAKASNLSTNVAQASIPTRARSVPAVSSGIVEASGEIDILEPAFAPVASTSTSLRSGSKRPLESSEQEKRGLSRSISSPSSGLYSSKLTSRNTRRLPGPAGNLPKLSAEEKEQLFRSRGVPFGKDTRPSGVGSTSPNSSIKKKMKAVAHGPIDSMFANGAWEEMLKSFKLPDYKPSTLLRFKGTAPMIELSISDIENRRDLHQGKVSGLLVMIKEVFLSEIDAAVTLLDPSGEMPGTIHRTVLEQYKNNEIRVGTVLALKNVGSSQDRLSQKRRQLLRRGQGSHEGEDRRDDPYIISLTTSNNSAKEGQVIDSSQASSDGTPDQIPSSLPRRGISPGWDVTLQNESSKRMATVKDKDALSNKRTTPSSSQNDNKKRQQDTSPLSSQQLSQAQEVLFQSLRQTFGSASMAPAYGMDTRLDDVPATPIITLGALTPDVSITGGSSNGSSSLRLLSSFAASPELRKRSSQSPLNRKTHTMESGSQPGARKEQKSELTPTENADETRSIDQPGGSSDPATTPRVILRSLSSSDWPDDFAVDDFDVTLDEDTSTIRADLKAIESNRQTVSDVPDVRPAMKQASNSRPMVVDVEAGDEDDFDSLLDGLDETELYDL</sequence>
<comment type="caution">
    <text evidence="3">The sequence shown here is derived from an EMBL/GenBank/DDBJ whole genome shotgun (WGS) entry which is preliminary data.</text>
</comment>
<dbReference type="OrthoDB" id="21443at2759"/>
<feature type="region of interest" description="Disordered" evidence="1">
    <location>
        <begin position="212"/>
        <end position="234"/>
    </location>
</feature>
<feature type="region of interest" description="Disordered" evidence="1">
    <location>
        <begin position="300"/>
        <end position="394"/>
    </location>
</feature>
<proteinExistence type="predicted"/>
<dbReference type="Pfam" id="PF15072">
    <property type="entry name" value="HROB"/>
    <property type="match status" value="1"/>
</dbReference>
<feature type="region of interest" description="Disordered" evidence="1">
    <location>
        <begin position="521"/>
        <end position="641"/>
    </location>
</feature>
<feature type="compositionally biased region" description="Basic and acidic residues" evidence="1">
    <location>
        <begin position="312"/>
        <end position="323"/>
    </location>
</feature>
<protein>
    <recommendedName>
        <fullName evidence="2">Homologous recombination OB-fold protein OB-fold domain-containing protein</fullName>
    </recommendedName>
</protein>
<dbReference type="Proteomes" id="UP000726737">
    <property type="component" value="Unassembled WGS sequence"/>
</dbReference>
<evidence type="ECO:0000259" key="2">
    <source>
        <dbReference type="Pfam" id="PF15072"/>
    </source>
</evidence>
<evidence type="ECO:0000256" key="1">
    <source>
        <dbReference type="SAM" id="MobiDB-lite"/>
    </source>
</evidence>
<feature type="compositionally biased region" description="Polar residues" evidence="1">
    <location>
        <begin position="10"/>
        <end position="35"/>
    </location>
</feature>
<dbReference type="InterPro" id="IPR058570">
    <property type="entry name" value="HROB_OB"/>
</dbReference>
<feature type="compositionally biased region" description="Polar residues" evidence="1">
    <location>
        <begin position="718"/>
        <end position="734"/>
    </location>
</feature>
<organism evidence="3 4">
    <name type="scientific">Mortierella polycephala</name>
    <dbReference type="NCBI Taxonomy" id="41804"/>
    <lineage>
        <taxon>Eukaryota</taxon>
        <taxon>Fungi</taxon>
        <taxon>Fungi incertae sedis</taxon>
        <taxon>Mucoromycota</taxon>
        <taxon>Mortierellomycotina</taxon>
        <taxon>Mortierellomycetes</taxon>
        <taxon>Mortierellales</taxon>
        <taxon>Mortierellaceae</taxon>
        <taxon>Mortierella</taxon>
    </lineage>
</organism>
<feature type="region of interest" description="Disordered" evidence="1">
    <location>
        <begin position="710"/>
        <end position="769"/>
    </location>
</feature>
<dbReference type="EMBL" id="JAAAJA010000044">
    <property type="protein sequence ID" value="KAG0264751.1"/>
    <property type="molecule type" value="Genomic_DNA"/>
</dbReference>
<evidence type="ECO:0000313" key="4">
    <source>
        <dbReference type="Proteomes" id="UP000726737"/>
    </source>
</evidence>
<feature type="compositionally biased region" description="Polar residues" evidence="1">
    <location>
        <begin position="126"/>
        <end position="175"/>
    </location>
</feature>
<feature type="region of interest" description="Disordered" evidence="1">
    <location>
        <begin position="1"/>
        <end position="41"/>
    </location>
</feature>
<dbReference type="AlphaFoldDB" id="A0A9P6U9B5"/>
<feature type="compositionally biased region" description="Polar residues" evidence="1">
    <location>
        <begin position="613"/>
        <end position="623"/>
    </location>
</feature>
<gene>
    <name evidence="3" type="ORF">BG011_006181</name>
</gene>